<dbReference type="InterPro" id="IPR011044">
    <property type="entry name" value="Quino_amine_DH_bsu"/>
</dbReference>
<dbReference type="AlphaFoldDB" id="A0AAV4CKI6"/>
<evidence type="ECO:0000313" key="1">
    <source>
        <dbReference type="EMBL" id="GFO31892.1"/>
    </source>
</evidence>
<sequence length="193" mass="21219">MALDTLLENITHLGSASNVLYDKSKKKSNKRMLCKEVHVLERFAVAFTKGQQHDTLKCTDRPFRLAVLDSSGASNCITVAVTSWLGSPIHILEVVDDTIKAKKILQTSRWYNVVAAVNKQSLAVADTTLDHPGIDLIDLDGRVIRQICSGVWPRYMDVTDNGELVFSATYNKIVRVKVDTGAVVFANSGLSSL</sequence>
<organism evidence="1 2">
    <name type="scientific">Plakobranchus ocellatus</name>
    <dbReference type="NCBI Taxonomy" id="259542"/>
    <lineage>
        <taxon>Eukaryota</taxon>
        <taxon>Metazoa</taxon>
        <taxon>Spiralia</taxon>
        <taxon>Lophotrochozoa</taxon>
        <taxon>Mollusca</taxon>
        <taxon>Gastropoda</taxon>
        <taxon>Heterobranchia</taxon>
        <taxon>Euthyneura</taxon>
        <taxon>Panpulmonata</taxon>
        <taxon>Sacoglossa</taxon>
        <taxon>Placobranchoidea</taxon>
        <taxon>Plakobranchidae</taxon>
        <taxon>Plakobranchus</taxon>
    </lineage>
</organism>
<dbReference type="Proteomes" id="UP000735302">
    <property type="component" value="Unassembled WGS sequence"/>
</dbReference>
<dbReference type="SUPFAM" id="SSF50969">
    <property type="entry name" value="YVTN repeat-like/Quinoprotein amine dehydrogenase"/>
    <property type="match status" value="1"/>
</dbReference>
<name>A0AAV4CKI6_9GAST</name>
<protein>
    <submittedName>
        <fullName evidence="1">Uncharacterized protein</fullName>
    </submittedName>
</protein>
<reference evidence="1 2" key="1">
    <citation type="journal article" date="2021" name="Elife">
        <title>Chloroplast acquisition without the gene transfer in kleptoplastic sea slugs, Plakobranchus ocellatus.</title>
        <authorList>
            <person name="Maeda T."/>
            <person name="Takahashi S."/>
            <person name="Yoshida T."/>
            <person name="Shimamura S."/>
            <person name="Takaki Y."/>
            <person name="Nagai Y."/>
            <person name="Toyoda A."/>
            <person name="Suzuki Y."/>
            <person name="Arimoto A."/>
            <person name="Ishii H."/>
            <person name="Satoh N."/>
            <person name="Nishiyama T."/>
            <person name="Hasebe M."/>
            <person name="Maruyama T."/>
            <person name="Minagawa J."/>
            <person name="Obokata J."/>
            <person name="Shigenobu S."/>
        </authorList>
    </citation>
    <scope>NUCLEOTIDE SEQUENCE [LARGE SCALE GENOMIC DNA]</scope>
</reference>
<comment type="caution">
    <text evidence="1">The sequence shown here is derived from an EMBL/GenBank/DDBJ whole genome shotgun (WGS) entry which is preliminary data.</text>
</comment>
<dbReference type="EMBL" id="BLXT01006485">
    <property type="protein sequence ID" value="GFO31892.1"/>
    <property type="molecule type" value="Genomic_DNA"/>
</dbReference>
<evidence type="ECO:0000313" key="2">
    <source>
        <dbReference type="Proteomes" id="UP000735302"/>
    </source>
</evidence>
<accession>A0AAV4CKI6</accession>
<proteinExistence type="predicted"/>
<keyword evidence="2" id="KW-1185">Reference proteome</keyword>
<gene>
    <name evidence="1" type="ORF">PoB_005839700</name>
</gene>